<feature type="compositionally biased region" description="Low complexity" evidence="1">
    <location>
        <begin position="203"/>
        <end position="215"/>
    </location>
</feature>
<feature type="region of interest" description="Disordered" evidence="1">
    <location>
        <begin position="62"/>
        <end position="99"/>
    </location>
</feature>
<protein>
    <submittedName>
        <fullName evidence="2">Uncharacterized protein</fullName>
    </submittedName>
</protein>
<dbReference type="OrthoDB" id="1911032at2759"/>
<feature type="compositionally biased region" description="Acidic residues" evidence="1">
    <location>
        <begin position="132"/>
        <end position="147"/>
    </location>
</feature>
<evidence type="ECO:0000256" key="1">
    <source>
        <dbReference type="SAM" id="MobiDB-lite"/>
    </source>
</evidence>
<dbReference type="AlphaFoldDB" id="S8EA68"/>
<feature type="region of interest" description="Disordered" evidence="1">
    <location>
        <begin position="130"/>
        <end position="215"/>
    </location>
</feature>
<evidence type="ECO:0000313" key="3">
    <source>
        <dbReference type="Proteomes" id="UP000015453"/>
    </source>
</evidence>
<accession>S8EA68</accession>
<comment type="caution">
    <text evidence="2">The sequence shown here is derived from an EMBL/GenBank/DDBJ whole genome shotgun (WGS) entry which is preliminary data.</text>
</comment>
<gene>
    <name evidence="2" type="ORF">M569_01960</name>
</gene>
<dbReference type="PANTHER" id="PTHR33914">
    <property type="entry name" value="18S PRE-RIBOSOMAL ASSEMBLY PROTEIN GAR2-LIKE PROTEIN"/>
    <property type="match status" value="1"/>
</dbReference>
<dbReference type="EMBL" id="AUSU01000690">
    <property type="protein sequence ID" value="EPS72798.1"/>
    <property type="molecule type" value="Genomic_DNA"/>
</dbReference>
<proteinExistence type="predicted"/>
<reference evidence="2 3" key="1">
    <citation type="journal article" date="2013" name="BMC Genomics">
        <title>The miniature genome of a carnivorous plant Genlisea aurea contains a low number of genes and short non-coding sequences.</title>
        <authorList>
            <person name="Leushkin E.V."/>
            <person name="Sutormin R.A."/>
            <person name="Nabieva E.R."/>
            <person name="Penin A.A."/>
            <person name="Kondrashov A.S."/>
            <person name="Logacheva M.D."/>
        </authorList>
    </citation>
    <scope>NUCLEOTIDE SEQUENCE [LARGE SCALE GENOMIC DNA]</scope>
</reference>
<sequence length="445" mass="49040">MRVVQTLPIDVKLEESCSIYDPSEQHMGGGCKELSSLKDEQHAVVEAFRSFSGLKAEDASWNPFLTDFPNENGSGEGGDDPNDKDLSSSSSDGDNKAVECDPVAVLKDIKCVDEVVGYLKEDKVFVERPAAEDDEAAVDDDDGESPEFYDASQESKSTPEKDPFSCDADEIEVAVHDQVKSESEVRKPEDERGTCNDPIIPASSSSSVGDETTTTTTVLHETTTVSEIQDSVVGESSFSSKARLIAYVADPGSISARSDGSAASSRSFAFPILQSEWNCSPVRMAKADGRRHFRKHKGWKSGIFCYCSFLVHHAFGGSAASSSSSPSDGAFVTMSCFFFWLWYFLTGVESECDDDEEEGRWRREDDPYVMDYTEVLSEEKGGFWLLDFVLRIEIAGIGSLLSNLLIARSHRWIGRSLKTSFTVVRGRRIVDFPQIWRVLELISGS</sequence>
<keyword evidence="3" id="KW-1185">Reference proteome</keyword>
<dbReference type="Proteomes" id="UP000015453">
    <property type="component" value="Unassembled WGS sequence"/>
</dbReference>
<feature type="compositionally biased region" description="Basic and acidic residues" evidence="1">
    <location>
        <begin position="173"/>
        <end position="194"/>
    </location>
</feature>
<dbReference type="InterPro" id="IPR040378">
    <property type="entry name" value="BASL"/>
</dbReference>
<evidence type="ECO:0000313" key="2">
    <source>
        <dbReference type="EMBL" id="EPS72798.1"/>
    </source>
</evidence>
<name>S8EA68_9LAMI</name>
<dbReference type="PANTHER" id="PTHR33914:SF2">
    <property type="entry name" value="OS02G0582100 PROTEIN"/>
    <property type="match status" value="1"/>
</dbReference>
<organism evidence="2 3">
    <name type="scientific">Genlisea aurea</name>
    <dbReference type="NCBI Taxonomy" id="192259"/>
    <lineage>
        <taxon>Eukaryota</taxon>
        <taxon>Viridiplantae</taxon>
        <taxon>Streptophyta</taxon>
        <taxon>Embryophyta</taxon>
        <taxon>Tracheophyta</taxon>
        <taxon>Spermatophyta</taxon>
        <taxon>Magnoliopsida</taxon>
        <taxon>eudicotyledons</taxon>
        <taxon>Gunneridae</taxon>
        <taxon>Pentapetalae</taxon>
        <taxon>asterids</taxon>
        <taxon>lamiids</taxon>
        <taxon>Lamiales</taxon>
        <taxon>Lentibulariaceae</taxon>
        <taxon>Genlisea</taxon>
    </lineage>
</organism>
<dbReference type="GO" id="GO:0009786">
    <property type="term" value="P:regulation of asymmetric cell division"/>
    <property type="evidence" value="ECO:0007669"/>
    <property type="project" value="InterPro"/>
</dbReference>